<dbReference type="SUPFAM" id="SSF53448">
    <property type="entry name" value="Nucleotide-diphospho-sugar transferases"/>
    <property type="match status" value="1"/>
</dbReference>
<accession>A0A5U8J516</accession>
<name>A0A5U8J516_SALET</name>
<protein>
    <recommendedName>
        <fullName evidence="2">Glycosyltransferase</fullName>
    </recommendedName>
</protein>
<dbReference type="AlphaFoldDB" id="A0A5U8J516"/>
<dbReference type="InterPro" id="IPR029044">
    <property type="entry name" value="Nucleotide-diphossugar_trans"/>
</dbReference>
<gene>
    <name evidence="1" type="ORF">DOI44_08535</name>
</gene>
<evidence type="ECO:0000313" key="1">
    <source>
        <dbReference type="EMBL" id="EBR8433082.1"/>
    </source>
</evidence>
<organism evidence="1">
    <name type="scientific">Salmonella enterica subsp. enterica serovar Panama</name>
    <dbReference type="NCBI Taxonomy" id="29472"/>
    <lineage>
        <taxon>Bacteria</taxon>
        <taxon>Pseudomonadati</taxon>
        <taxon>Pseudomonadota</taxon>
        <taxon>Gammaproteobacteria</taxon>
        <taxon>Enterobacterales</taxon>
        <taxon>Enterobacteriaceae</taxon>
        <taxon>Salmonella</taxon>
    </lineage>
</organism>
<evidence type="ECO:0008006" key="2">
    <source>
        <dbReference type="Google" id="ProtNLM"/>
    </source>
</evidence>
<dbReference type="Proteomes" id="UP000839597">
    <property type="component" value="Unassembled WGS sequence"/>
</dbReference>
<proteinExistence type="predicted"/>
<reference evidence="1" key="1">
    <citation type="submission" date="2018-06" db="EMBL/GenBank/DDBJ databases">
        <authorList>
            <person name="Ashton P.M."/>
            <person name="Dallman T."/>
            <person name="Nair S."/>
            <person name="De Pinna E."/>
            <person name="Peters T."/>
            <person name="Grant K."/>
        </authorList>
    </citation>
    <scope>NUCLEOTIDE SEQUENCE [LARGE SCALE GENOMIC DNA]</scope>
    <source>
        <strain evidence="1">449454</strain>
    </source>
</reference>
<sequence>MNTGGVGLYCTVNCTELAIALATLCHSEKSEYVKYIVIIVTDSPYLINLRSNNTYIISNYYGKGFDISIEKGGYDQIAARNFALDFLDGFSDIEWVMQHDADDLYSLECYSYIVNQCMKYDALAYSCFTFKKGKTLCYPTNKIQYLKDGGVLYNPPIRVWKKELGLRYEKSIGIEKHFDNISRHCGVNFPDIMNIGFIDKAWHFHLHALLNKRHTHKIINYPLVNIKIPDDIYSFIKEKNSTI</sequence>
<dbReference type="EMBL" id="AAGTPA010000007">
    <property type="protein sequence ID" value="EBR8433082.1"/>
    <property type="molecule type" value="Genomic_DNA"/>
</dbReference>
<comment type="caution">
    <text evidence="1">The sequence shown here is derived from an EMBL/GenBank/DDBJ whole genome shotgun (WGS) entry which is preliminary data.</text>
</comment>